<dbReference type="PANTHER" id="PTHR24198">
    <property type="entry name" value="ANKYRIN REPEAT AND PROTEIN KINASE DOMAIN-CONTAINING PROTEIN"/>
    <property type="match status" value="1"/>
</dbReference>
<accession>A0A1Y2BGU2</accession>
<dbReference type="STRING" id="1754190.A0A1Y2BGU2"/>
<proteinExistence type="predicted"/>
<dbReference type="Pfam" id="PF12796">
    <property type="entry name" value="Ank_2"/>
    <property type="match status" value="2"/>
</dbReference>
<dbReference type="AlphaFoldDB" id="A0A1Y2BGU2"/>
<dbReference type="Gene3D" id="1.25.40.20">
    <property type="entry name" value="Ankyrin repeat-containing domain"/>
    <property type="match status" value="2"/>
</dbReference>
<dbReference type="SUPFAM" id="SSF48403">
    <property type="entry name" value="Ankyrin repeat"/>
    <property type="match status" value="2"/>
</dbReference>
<dbReference type="Proteomes" id="UP000193920">
    <property type="component" value="Unassembled WGS sequence"/>
</dbReference>
<evidence type="ECO:0000256" key="3">
    <source>
        <dbReference type="PROSITE-ProRule" id="PRU00023"/>
    </source>
</evidence>
<organism evidence="4 5">
    <name type="scientific">Neocallimastix californiae</name>
    <dbReference type="NCBI Taxonomy" id="1754190"/>
    <lineage>
        <taxon>Eukaryota</taxon>
        <taxon>Fungi</taxon>
        <taxon>Fungi incertae sedis</taxon>
        <taxon>Chytridiomycota</taxon>
        <taxon>Chytridiomycota incertae sedis</taxon>
        <taxon>Neocallimastigomycetes</taxon>
        <taxon>Neocallimastigales</taxon>
        <taxon>Neocallimastigaceae</taxon>
        <taxon>Neocallimastix</taxon>
    </lineage>
</organism>
<dbReference type="EMBL" id="MCOG01000160">
    <property type="protein sequence ID" value="ORY33305.1"/>
    <property type="molecule type" value="Genomic_DNA"/>
</dbReference>
<reference evidence="4 5" key="1">
    <citation type="submission" date="2016-08" db="EMBL/GenBank/DDBJ databases">
        <title>A Parts List for Fungal Cellulosomes Revealed by Comparative Genomics.</title>
        <authorList>
            <consortium name="DOE Joint Genome Institute"/>
            <person name="Haitjema C.H."/>
            <person name="Gilmore S.P."/>
            <person name="Henske J.K."/>
            <person name="Solomon K.V."/>
            <person name="De Groot R."/>
            <person name="Kuo A."/>
            <person name="Mondo S.J."/>
            <person name="Salamov A.A."/>
            <person name="Labutti K."/>
            <person name="Zhao Z."/>
            <person name="Chiniquy J."/>
            <person name="Barry K."/>
            <person name="Brewer H.M."/>
            <person name="Purvine S.O."/>
            <person name="Wright A.T."/>
            <person name="Boxma B."/>
            <person name="Van Alen T."/>
            <person name="Hackstein J.H."/>
            <person name="Baker S.E."/>
            <person name="Grigoriev I.V."/>
            <person name="O'Malley M.A."/>
        </authorList>
    </citation>
    <scope>NUCLEOTIDE SEQUENCE [LARGE SCALE GENOMIC DNA]</scope>
    <source>
        <strain evidence="4 5">G1</strain>
    </source>
</reference>
<evidence type="ECO:0000313" key="5">
    <source>
        <dbReference type="Proteomes" id="UP000193920"/>
    </source>
</evidence>
<keyword evidence="5" id="KW-1185">Reference proteome</keyword>
<dbReference type="InterPro" id="IPR036770">
    <property type="entry name" value="Ankyrin_rpt-contain_sf"/>
</dbReference>
<evidence type="ECO:0000313" key="4">
    <source>
        <dbReference type="EMBL" id="ORY33305.1"/>
    </source>
</evidence>
<dbReference type="PANTHER" id="PTHR24198:SF165">
    <property type="entry name" value="ANKYRIN REPEAT-CONTAINING PROTEIN-RELATED"/>
    <property type="match status" value="1"/>
</dbReference>
<dbReference type="OrthoDB" id="9995210at2759"/>
<dbReference type="SMART" id="SM00248">
    <property type="entry name" value="ANK"/>
    <property type="match status" value="9"/>
</dbReference>
<dbReference type="InterPro" id="IPR002110">
    <property type="entry name" value="Ankyrin_rpt"/>
</dbReference>
<evidence type="ECO:0000256" key="1">
    <source>
        <dbReference type="ARBA" id="ARBA00022737"/>
    </source>
</evidence>
<keyword evidence="1" id="KW-0677">Repeat</keyword>
<gene>
    <name evidence="4" type="ORF">LY90DRAFT_673391</name>
</gene>
<keyword evidence="2 3" id="KW-0040">ANK repeat</keyword>
<dbReference type="PROSITE" id="PS50088">
    <property type="entry name" value="ANK_REPEAT"/>
    <property type="match status" value="1"/>
</dbReference>
<evidence type="ECO:0000256" key="2">
    <source>
        <dbReference type="ARBA" id="ARBA00023043"/>
    </source>
</evidence>
<feature type="repeat" description="ANK" evidence="3">
    <location>
        <begin position="438"/>
        <end position="470"/>
    </location>
</feature>
<sequence>MNYEDFEKNLFDNLRNSNENECIDIIENNKNNIENYFSEGDNLNNTKKFSEQLYNVIFQDENNNNLKIIDKILKDDLFKNVLLHLRKSDIFIRACINCDENILNWLLTLEINPFIEDKNGMTVLMHAVKNEELLFVVKYLLNQYGDYDNLLNKGDINGETVLFHAIDNLRALKLLVKTKIDINHLNKNHESVLLYCSKNDKRYAIPILLENEDIDTNIIDNEGRTAAFYLIEQGNFRQLSTLRNVNYDYVNKKTNETALSILIKKIDQARNHESPNYIISYIEIIKILVKNKANFNIVIDEEGNTPLMYFVMVKDFCSVYYLIKNYKNELDYNIKNKKGQYFFSLMLDDNDTNRINYILKKQNKFDYHDKYGNNLLIYCILLDNLTIFETLLRRRDDLINEVNDKCENALIIASKLGKRKMVQALLLKNSELNQQDNLGNTALYYAININDDYIVNYLAFLKADLNIKNNKGVSAMDLAKELNNETILKF</sequence>
<comment type="caution">
    <text evidence="4">The sequence shown here is derived from an EMBL/GenBank/DDBJ whole genome shotgun (WGS) entry which is preliminary data.</text>
</comment>
<protein>
    <submittedName>
        <fullName evidence="4">Ankyrin</fullName>
    </submittedName>
</protein>
<name>A0A1Y2BGU2_9FUNG</name>